<dbReference type="PANTHER" id="PTHR10302">
    <property type="entry name" value="SINGLE-STRANDED DNA-BINDING PROTEIN"/>
    <property type="match status" value="1"/>
</dbReference>
<dbReference type="GO" id="GO:0003697">
    <property type="term" value="F:single-stranded DNA binding"/>
    <property type="evidence" value="ECO:0007669"/>
    <property type="project" value="UniProtKB-UniRule"/>
</dbReference>
<evidence type="ECO:0000256" key="3">
    <source>
        <dbReference type="PIRNR" id="PIRNR002070"/>
    </source>
</evidence>
<dbReference type="GO" id="GO:0009295">
    <property type="term" value="C:nucleoid"/>
    <property type="evidence" value="ECO:0007669"/>
    <property type="project" value="TreeGrafter"/>
</dbReference>
<feature type="region of interest" description="Disordered" evidence="4">
    <location>
        <begin position="106"/>
        <end position="131"/>
    </location>
</feature>
<keyword evidence="6" id="KW-1185">Reference proteome</keyword>
<dbReference type="KEGG" id="fsa:C5Q98_03205"/>
<dbReference type="EMBL" id="CP027226">
    <property type="protein sequence ID" value="AVM42297.1"/>
    <property type="molecule type" value="Genomic_DNA"/>
</dbReference>
<evidence type="ECO:0000256" key="1">
    <source>
        <dbReference type="ARBA" id="ARBA00023125"/>
    </source>
</evidence>
<protein>
    <recommendedName>
        <fullName evidence="2 3">Single-stranded DNA-binding protein</fullName>
        <shortName evidence="2">SSB</shortName>
    </recommendedName>
</protein>
<feature type="region of interest" description="Disordered" evidence="4">
    <location>
        <begin position="137"/>
        <end position="156"/>
    </location>
</feature>
<dbReference type="InterPro" id="IPR011344">
    <property type="entry name" value="ssDNA-bd"/>
</dbReference>
<gene>
    <name evidence="5" type="ORF">C5Q98_03205</name>
</gene>
<dbReference type="InterPro" id="IPR012340">
    <property type="entry name" value="NA-bd_OB-fold"/>
</dbReference>
<organism evidence="5 6">
    <name type="scientific">Fastidiosipila sanguinis</name>
    <dbReference type="NCBI Taxonomy" id="236753"/>
    <lineage>
        <taxon>Bacteria</taxon>
        <taxon>Bacillati</taxon>
        <taxon>Bacillota</taxon>
        <taxon>Clostridia</taxon>
        <taxon>Eubacteriales</taxon>
        <taxon>Oscillospiraceae</taxon>
        <taxon>Fastidiosipila</taxon>
    </lineage>
</organism>
<dbReference type="OrthoDB" id="9809878at2"/>
<dbReference type="PROSITE" id="PS50935">
    <property type="entry name" value="SSB"/>
    <property type="match status" value="1"/>
</dbReference>
<dbReference type="GO" id="GO:0006260">
    <property type="term" value="P:DNA replication"/>
    <property type="evidence" value="ECO:0007669"/>
    <property type="project" value="InterPro"/>
</dbReference>
<keyword evidence="1 2" id="KW-0238">DNA-binding</keyword>
<sequence length="156" mass="17655">MNKTILMGRLTKDPELTSTSNGISRCSFTVAVDRRFKNADGDRETDFIPVVAWRSTAEFVSRYFAKGQRIALVGSIQVRSWDDQQSGQRRYITEVVADEVYFADSKSSNQSSDNYNYSNNNDNSYSGNNFNNNSYTNSSDGFFEAPDDDTELPFDL</sequence>
<evidence type="ECO:0000256" key="4">
    <source>
        <dbReference type="SAM" id="MobiDB-lite"/>
    </source>
</evidence>
<dbReference type="Gene3D" id="2.40.50.140">
    <property type="entry name" value="Nucleic acid-binding proteins"/>
    <property type="match status" value="1"/>
</dbReference>
<dbReference type="PANTHER" id="PTHR10302:SF27">
    <property type="entry name" value="SINGLE-STRANDED DNA-BINDING PROTEIN"/>
    <property type="match status" value="1"/>
</dbReference>
<feature type="compositionally biased region" description="Acidic residues" evidence="4">
    <location>
        <begin position="145"/>
        <end position="156"/>
    </location>
</feature>
<proteinExistence type="inferred from homology"/>
<dbReference type="HAMAP" id="MF_00984">
    <property type="entry name" value="SSB"/>
    <property type="match status" value="1"/>
</dbReference>
<dbReference type="RefSeq" id="WP_106012280.1">
    <property type="nucleotide sequence ID" value="NZ_CP027226.1"/>
</dbReference>
<dbReference type="Pfam" id="PF00436">
    <property type="entry name" value="SSB"/>
    <property type="match status" value="1"/>
</dbReference>
<dbReference type="InterPro" id="IPR000424">
    <property type="entry name" value="Primosome_PriB/ssb"/>
</dbReference>
<accession>A0A2S0KMQ7</accession>
<dbReference type="NCBIfam" id="TIGR00621">
    <property type="entry name" value="ssb"/>
    <property type="match status" value="1"/>
</dbReference>
<comment type="subunit">
    <text evidence="2">Homotetramer.</text>
</comment>
<comment type="caution">
    <text evidence="2">Lacks conserved residue(s) required for the propagation of feature annotation.</text>
</comment>
<dbReference type="AlphaFoldDB" id="A0A2S0KMQ7"/>
<name>A0A2S0KMQ7_9FIRM</name>
<evidence type="ECO:0000256" key="2">
    <source>
        <dbReference type="HAMAP-Rule" id="MF_00984"/>
    </source>
</evidence>
<dbReference type="SUPFAM" id="SSF50249">
    <property type="entry name" value="Nucleic acid-binding proteins"/>
    <property type="match status" value="1"/>
</dbReference>
<evidence type="ECO:0000313" key="6">
    <source>
        <dbReference type="Proteomes" id="UP000237947"/>
    </source>
</evidence>
<evidence type="ECO:0000313" key="5">
    <source>
        <dbReference type="EMBL" id="AVM42297.1"/>
    </source>
</evidence>
<reference evidence="6" key="1">
    <citation type="submission" date="2018-02" db="EMBL/GenBank/DDBJ databases">
        <authorList>
            <person name="Holder M.E."/>
            <person name="Ajami N.J."/>
            <person name="Petrosino J.F."/>
        </authorList>
    </citation>
    <scope>NUCLEOTIDE SEQUENCE [LARGE SCALE GENOMIC DNA]</scope>
    <source>
        <strain evidence="6">CCUG 47711</strain>
    </source>
</reference>
<dbReference type="CDD" id="cd04496">
    <property type="entry name" value="SSB_OBF"/>
    <property type="match status" value="1"/>
</dbReference>
<dbReference type="PIRSF" id="PIRSF002070">
    <property type="entry name" value="SSB"/>
    <property type="match status" value="1"/>
</dbReference>
<dbReference type="Proteomes" id="UP000237947">
    <property type="component" value="Chromosome"/>
</dbReference>